<evidence type="ECO:0000313" key="2">
    <source>
        <dbReference type="Proteomes" id="UP000060778"/>
    </source>
</evidence>
<protein>
    <submittedName>
        <fullName evidence="1">Uncharacterized protein</fullName>
    </submittedName>
</protein>
<sequence length="58" mass="6662">MRSCIEGLISDHENSDDHEDFYSSLPYTSICIHILDNYLSLSSERKGVVEERQMRGKG</sequence>
<proteinExistence type="predicted"/>
<dbReference type="EMBL" id="CP006867">
    <property type="protein sequence ID" value="ALU12630.1"/>
    <property type="molecule type" value="Genomic_DNA"/>
</dbReference>
<dbReference type="AlphaFoldDB" id="A0A0U3FLD2"/>
<accession>A0A0U3FLD2</accession>
<dbReference type="Proteomes" id="UP000060778">
    <property type="component" value="Chromosome"/>
</dbReference>
<dbReference type="STRING" id="940295.EYM_05935"/>
<evidence type="ECO:0000313" key="1">
    <source>
        <dbReference type="EMBL" id="ALU12630.1"/>
    </source>
</evidence>
<gene>
    <name evidence="1" type="ORF">EYM_05935</name>
</gene>
<reference evidence="1 2" key="1">
    <citation type="submission" date="2013-11" db="EMBL/GenBank/DDBJ databases">
        <title>Comparative genomics of Ignicoccus.</title>
        <authorList>
            <person name="Podar M."/>
        </authorList>
    </citation>
    <scope>NUCLEOTIDE SEQUENCE [LARGE SCALE GENOMIC DNA]</scope>
    <source>
        <strain evidence="1 2">DSM 13165</strain>
    </source>
</reference>
<organism evidence="1 2">
    <name type="scientific">Ignicoccus islandicus DSM 13165</name>
    <dbReference type="NCBI Taxonomy" id="940295"/>
    <lineage>
        <taxon>Archaea</taxon>
        <taxon>Thermoproteota</taxon>
        <taxon>Thermoprotei</taxon>
        <taxon>Desulfurococcales</taxon>
        <taxon>Desulfurococcaceae</taxon>
        <taxon>Ignicoccus</taxon>
    </lineage>
</organism>
<keyword evidence="2" id="KW-1185">Reference proteome</keyword>
<dbReference type="KEGG" id="iis:EYM_05935"/>
<name>A0A0U3FLD2_9CREN</name>